<dbReference type="EMBL" id="CAJNOH010001624">
    <property type="protein sequence ID" value="CAF1236041.1"/>
    <property type="molecule type" value="Genomic_DNA"/>
</dbReference>
<comment type="caution">
    <text evidence="8">The sequence shown here is derived from an EMBL/GenBank/DDBJ whole genome shotgun (WGS) entry which is preliminary data.</text>
</comment>
<evidence type="ECO:0000256" key="1">
    <source>
        <dbReference type="ARBA" id="ARBA00007835"/>
    </source>
</evidence>
<dbReference type="Proteomes" id="UP000663854">
    <property type="component" value="Unassembled WGS sequence"/>
</dbReference>
<evidence type="ECO:0000256" key="5">
    <source>
        <dbReference type="ARBA" id="ARBA00023098"/>
    </source>
</evidence>
<evidence type="ECO:0000256" key="2">
    <source>
        <dbReference type="ARBA" id="ARBA00022729"/>
    </source>
</evidence>
<dbReference type="Gene3D" id="3.60.60.30">
    <property type="match status" value="1"/>
</dbReference>
<evidence type="ECO:0000313" key="9">
    <source>
        <dbReference type="Proteomes" id="UP000663854"/>
    </source>
</evidence>
<keyword evidence="2 7" id="KW-0732">Signal</keyword>
<reference evidence="8" key="1">
    <citation type="submission" date="2021-02" db="EMBL/GenBank/DDBJ databases">
        <authorList>
            <person name="Nowell W R."/>
        </authorList>
    </citation>
    <scope>NUCLEOTIDE SEQUENCE</scope>
</reference>
<comment type="similarity">
    <text evidence="1 7">Belongs to the phospholipase B-like family.</text>
</comment>
<name>A0A814Z0A1_9BILA</name>
<comment type="function">
    <text evidence="7">Putative phospholipase.</text>
</comment>
<proteinExistence type="inferred from homology"/>
<gene>
    <name evidence="8" type="ORF">PYM288_LOCUS26629</name>
</gene>
<dbReference type="InterPro" id="IPR007000">
    <property type="entry name" value="PLipase_B-like"/>
</dbReference>
<keyword evidence="4 7" id="KW-0442">Lipid degradation</keyword>
<evidence type="ECO:0000256" key="6">
    <source>
        <dbReference type="ARBA" id="ARBA00023180"/>
    </source>
</evidence>
<protein>
    <recommendedName>
        <fullName evidence="7">Phospholipase B-like</fullName>
        <ecNumber evidence="7">3.1.1.-</ecNumber>
    </recommendedName>
</protein>
<evidence type="ECO:0000256" key="3">
    <source>
        <dbReference type="ARBA" id="ARBA00022801"/>
    </source>
</evidence>
<dbReference type="Pfam" id="PF04916">
    <property type="entry name" value="Phospholip_B"/>
    <property type="match status" value="1"/>
</dbReference>
<dbReference type="GO" id="GO:0009395">
    <property type="term" value="P:phospholipid catabolic process"/>
    <property type="evidence" value="ECO:0007669"/>
    <property type="project" value="TreeGrafter"/>
</dbReference>
<accession>A0A814Z0A1</accession>
<dbReference type="AlphaFoldDB" id="A0A814Z0A1"/>
<keyword evidence="3 7" id="KW-0378">Hydrolase</keyword>
<dbReference type="PANTHER" id="PTHR12370:SF3">
    <property type="entry name" value="PHOSPHOLIPASE B-LIKE 2-RELATED"/>
    <property type="match status" value="1"/>
</dbReference>
<organism evidence="8 9">
    <name type="scientific">Rotaria sordida</name>
    <dbReference type="NCBI Taxonomy" id="392033"/>
    <lineage>
        <taxon>Eukaryota</taxon>
        <taxon>Metazoa</taxon>
        <taxon>Spiralia</taxon>
        <taxon>Gnathifera</taxon>
        <taxon>Rotifera</taxon>
        <taxon>Eurotatoria</taxon>
        <taxon>Bdelloidea</taxon>
        <taxon>Philodinida</taxon>
        <taxon>Philodinidae</taxon>
        <taxon>Rotaria</taxon>
    </lineage>
</organism>
<sequence>MFAQCLVFAVFSTLTLALANDDLFLHRFRGHILKTNGKYEIVTTLADSYKEPDGNSDNVLATGSWDQTYNITGWSVLEIKTAENQTNIDQVYSAGLLEGQFTQELTRMQWQNTITNICVNRTDFCGKLKNFFLTQLNWIYMQIDTHPNDEYWHQINLLLVQLNGLIDGYQNKSRGPRKELEDPLGFFLFQVLASIDDIAVHLGFQNISRHDSCSALIKILPDNKDIFVSHATWDDYSSMLKVFKRYTMPLKRTPAANSVIIPGSDIIFSSYPGTLHSIDDFYMTGPANLTVIETTIDNYNEDLYRNINPISVPEWMRVVVANRLATSGKEWVDKFFIFNDATYNNEWMITDFKQFTPGTPPKPGFLTVAEQMTTYYELADMTEMLNNKSYWASYNNIYFPDFRNISGEEAMVKEKGPALYSWQNSSRAKIFRRDHDKVIDLPTMIHMMRYNDFKHDELSKCNCTPPYSAVLTIAARCDLNDINGTYPDELLGHRCGGATDAKITSYELMQHFSLVAVAGPTTDQQIPFIWSQSDCDKHVAHIGHPDKWNFTPFTPTWILS</sequence>
<dbReference type="GO" id="GO:0004620">
    <property type="term" value="F:phospholipase activity"/>
    <property type="evidence" value="ECO:0007669"/>
    <property type="project" value="InterPro"/>
</dbReference>
<keyword evidence="5 7" id="KW-0443">Lipid metabolism</keyword>
<feature type="chain" id="PRO_5033098998" description="Phospholipase B-like" evidence="7">
    <location>
        <begin position="18"/>
        <end position="560"/>
    </location>
</feature>
<evidence type="ECO:0000313" key="8">
    <source>
        <dbReference type="EMBL" id="CAF1236041.1"/>
    </source>
</evidence>
<dbReference type="EC" id="3.1.1.-" evidence="7"/>
<keyword evidence="6" id="KW-0325">Glycoprotein</keyword>
<evidence type="ECO:0000256" key="7">
    <source>
        <dbReference type="RuleBase" id="RU364138"/>
    </source>
</evidence>
<feature type="signal peptide" evidence="7">
    <location>
        <begin position="1"/>
        <end position="17"/>
    </location>
</feature>
<evidence type="ECO:0000256" key="4">
    <source>
        <dbReference type="ARBA" id="ARBA00022963"/>
    </source>
</evidence>
<dbReference type="PANTHER" id="PTHR12370">
    <property type="entry name" value="PHOSPHOLIPASE B-RELATED"/>
    <property type="match status" value="1"/>
</dbReference>
<dbReference type="GO" id="GO:0005576">
    <property type="term" value="C:extracellular region"/>
    <property type="evidence" value="ECO:0007669"/>
    <property type="project" value="TreeGrafter"/>
</dbReference>